<organism evidence="8 9">
    <name type="scientific">Aphis craccivora</name>
    <name type="common">Cowpea aphid</name>
    <dbReference type="NCBI Taxonomy" id="307492"/>
    <lineage>
        <taxon>Eukaryota</taxon>
        <taxon>Metazoa</taxon>
        <taxon>Ecdysozoa</taxon>
        <taxon>Arthropoda</taxon>
        <taxon>Hexapoda</taxon>
        <taxon>Insecta</taxon>
        <taxon>Pterygota</taxon>
        <taxon>Neoptera</taxon>
        <taxon>Paraneoptera</taxon>
        <taxon>Hemiptera</taxon>
        <taxon>Sternorrhyncha</taxon>
        <taxon>Aphidomorpha</taxon>
        <taxon>Aphidoidea</taxon>
        <taxon>Aphididae</taxon>
        <taxon>Aphidini</taxon>
        <taxon>Aphis</taxon>
        <taxon>Aphis</taxon>
    </lineage>
</organism>
<keyword evidence="6 7" id="KW-0472">Membrane</keyword>
<gene>
    <name evidence="8" type="ORF">FWK35_00006635</name>
</gene>
<keyword evidence="9" id="KW-1185">Reference proteome</keyword>
<dbReference type="GO" id="GO:0006506">
    <property type="term" value="P:GPI anchor biosynthetic process"/>
    <property type="evidence" value="ECO:0007669"/>
    <property type="project" value="TreeGrafter"/>
</dbReference>
<dbReference type="GO" id="GO:0005789">
    <property type="term" value="C:endoplasmic reticulum membrane"/>
    <property type="evidence" value="ECO:0007669"/>
    <property type="project" value="UniProtKB-SubCell"/>
</dbReference>
<evidence type="ECO:0000256" key="7">
    <source>
        <dbReference type="RuleBase" id="RU365085"/>
    </source>
</evidence>
<comment type="subunit">
    <text evidence="7">Component of the dolichol-phosphate mannose (DPM) synthase complex.</text>
</comment>
<protein>
    <recommendedName>
        <fullName evidence="7">Dolichol-phosphate mannosyltransferase subunit 3</fullName>
    </recommendedName>
</protein>
<dbReference type="UniPathway" id="UPA00378"/>
<dbReference type="Proteomes" id="UP000478052">
    <property type="component" value="Unassembled WGS sequence"/>
</dbReference>
<feature type="transmembrane region" description="Helical" evidence="7">
    <location>
        <begin position="6"/>
        <end position="23"/>
    </location>
</feature>
<comment type="subcellular location">
    <subcellularLocation>
        <location evidence="1 7">Endoplasmic reticulum membrane</location>
        <topology evidence="1 7">Multi-pass membrane protein</topology>
    </subcellularLocation>
</comment>
<keyword evidence="3 7" id="KW-0812">Transmembrane</keyword>
<evidence type="ECO:0000256" key="1">
    <source>
        <dbReference type="ARBA" id="ARBA00004477"/>
    </source>
</evidence>
<dbReference type="OrthoDB" id="2014333at2759"/>
<accession>A0A6G0YTD6</accession>
<feature type="transmembrane region" description="Helical" evidence="7">
    <location>
        <begin position="35"/>
        <end position="59"/>
    </location>
</feature>
<comment type="pathway">
    <text evidence="7">Protein modification; protein glycosylation.</text>
</comment>
<dbReference type="PANTHER" id="PTHR16433">
    <property type="entry name" value="DOLICHOL-PHOSPHATE MANNOSYLTRANSFERASE SUBUNIT 3"/>
    <property type="match status" value="1"/>
</dbReference>
<evidence type="ECO:0000313" key="8">
    <source>
        <dbReference type="EMBL" id="KAF0761145.1"/>
    </source>
</evidence>
<evidence type="ECO:0000256" key="4">
    <source>
        <dbReference type="ARBA" id="ARBA00022824"/>
    </source>
</evidence>
<reference evidence="8 9" key="1">
    <citation type="submission" date="2019-08" db="EMBL/GenBank/DDBJ databases">
        <title>Whole genome of Aphis craccivora.</title>
        <authorList>
            <person name="Voronova N.V."/>
            <person name="Shulinski R.S."/>
            <person name="Bandarenka Y.V."/>
            <person name="Zhorov D.G."/>
            <person name="Warner D."/>
        </authorList>
    </citation>
    <scope>NUCLEOTIDE SEQUENCE [LARGE SCALE GENOMIC DNA]</scope>
    <source>
        <strain evidence="8">180601</strain>
        <tissue evidence="8">Whole Body</tissue>
    </source>
</reference>
<dbReference type="AlphaFoldDB" id="A0A6G0YTD6"/>
<keyword evidence="4 7" id="KW-0256">Endoplasmic reticulum</keyword>
<sequence>MKKITQWVVGLNILSVLWLSLLFHQYDSKISKERFMVIQFLPIILLICFGVFALAVILYRVATFNDCKLAAEELQAEIKEARIALRKKGFKFD</sequence>
<evidence type="ECO:0000256" key="2">
    <source>
        <dbReference type="ARBA" id="ARBA00010430"/>
    </source>
</evidence>
<keyword evidence="5 7" id="KW-1133">Transmembrane helix</keyword>
<evidence type="ECO:0000313" key="9">
    <source>
        <dbReference type="Proteomes" id="UP000478052"/>
    </source>
</evidence>
<comment type="similarity">
    <text evidence="2 7">Belongs to the DPM3 family.</text>
</comment>
<dbReference type="GO" id="GO:0033185">
    <property type="term" value="C:dolichol-phosphate-mannose synthase complex"/>
    <property type="evidence" value="ECO:0007669"/>
    <property type="project" value="TreeGrafter"/>
</dbReference>
<dbReference type="PANTHER" id="PTHR16433:SF0">
    <property type="entry name" value="DOLICHOL-PHOSPHATE MANNOSYLTRANSFERASE SUBUNIT 3"/>
    <property type="match status" value="1"/>
</dbReference>
<dbReference type="EMBL" id="VUJU01002482">
    <property type="protein sequence ID" value="KAF0761145.1"/>
    <property type="molecule type" value="Genomic_DNA"/>
</dbReference>
<name>A0A6G0YTD6_APHCR</name>
<evidence type="ECO:0000256" key="5">
    <source>
        <dbReference type="ARBA" id="ARBA00022989"/>
    </source>
</evidence>
<evidence type="ECO:0000256" key="6">
    <source>
        <dbReference type="ARBA" id="ARBA00023136"/>
    </source>
</evidence>
<comment type="function">
    <text evidence="7">Stabilizer subunit of the dolichol-phosphate mannose (DPM) synthase complex; tethers catalytic subunit to the ER.</text>
</comment>
<dbReference type="InterPro" id="IPR013174">
    <property type="entry name" value="DPM3"/>
</dbReference>
<dbReference type="Pfam" id="PF08285">
    <property type="entry name" value="DPM3"/>
    <property type="match status" value="1"/>
</dbReference>
<evidence type="ECO:0000256" key="3">
    <source>
        <dbReference type="ARBA" id="ARBA00022692"/>
    </source>
</evidence>
<comment type="caution">
    <text evidence="8">The sequence shown here is derived from an EMBL/GenBank/DDBJ whole genome shotgun (WGS) entry which is preliminary data.</text>
</comment>
<proteinExistence type="inferred from homology"/>